<dbReference type="AlphaFoldDB" id="A0A382Y621"/>
<keyword evidence="5 7" id="KW-1133">Transmembrane helix</keyword>
<accession>A0A382Y621</accession>
<feature type="transmembrane region" description="Helical" evidence="7">
    <location>
        <begin position="108"/>
        <end position="131"/>
    </location>
</feature>
<evidence type="ECO:0000256" key="6">
    <source>
        <dbReference type="ARBA" id="ARBA00023136"/>
    </source>
</evidence>
<evidence type="ECO:0000256" key="2">
    <source>
        <dbReference type="ARBA" id="ARBA00022448"/>
    </source>
</evidence>
<dbReference type="SUPFAM" id="SSF161098">
    <property type="entry name" value="MetI-like"/>
    <property type="match status" value="1"/>
</dbReference>
<dbReference type="GO" id="GO:0005886">
    <property type="term" value="C:plasma membrane"/>
    <property type="evidence" value="ECO:0007669"/>
    <property type="project" value="UniProtKB-SubCell"/>
</dbReference>
<evidence type="ECO:0000256" key="1">
    <source>
        <dbReference type="ARBA" id="ARBA00004651"/>
    </source>
</evidence>
<dbReference type="GO" id="GO:0055085">
    <property type="term" value="P:transmembrane transport"/>
    <property type="evidence" value="ECO:0007669"/>
    <property type="project" value="InterPro"/>
</dbReference>
<feature type="non-terminal residue" evidence="9">
    <location>
        <position position="266"/>
    </location>
</feature>
<gene>
    <name evidence="9" type="ORF">METZ01_LOCUS431095</name>
</gene>
<feature type="domain" description="ABC transmembrane type-1" evidence="8">
    <location>
        <begin position="27"/>
        <end position="233"/>
    </location>
</feature>
<protein>
    <recommendedName>
        <fullName evidence="8">ABC transmembrane type-1 domain-containing protein</fullName>
    </recommendedName>
</protein>
<dbReference type="PANTHER" id="PTHR30183">
    <property type="entry name" value="MOLYBDENUM TRANSPORT SYSTEM PERMEASE PROTEIN MODB"/>
    <property type="match status" value="1"/>
</dbReference>
<reference evidence="9" key="1">
    <citation type="submission" date="2018-05" db="EMBL/GenBank/DDBJ databases">
        <authorList>
            <person name="Lanie J.A."/>
            <person name="Ng W.-L."/>
            <person name="Kazmierczak K.M."/>
            <person name="Andrzejewski T.M."/>
            <person name="Davidsen T.M."/>
            <person name="Wayne K.J."/>
            <person name="Tettelin H."/>
            <person name="Glass J.I."/>
            <person name="Rusch D."/>
            <person name="Podicherti R."/>
            <person name="Tsui H.-C.T."/>
            <person name="Winkler M.E."/>
        </authorList>
    </citation>
    <scope>NUCLEOTIDE SEQUENCE</scope>
</reference>
<evidence type="ECO:0000256" key="4">
    <source>
        <dbReference type="ARBA" id="ARBA00022692"/>
    </source>
</evidence>
<keyword evidence="4 7" id="KW-0812">Transmembrane</keyword>
<dbReference type="Gene3D" id="1.10.3720.10">
    <property type="entry name" value="MetI-like"/>
    <property type="match status" value="1"/>
</dbReference>
<evidence type="ECO:0000313" key="9">
    <source>
        <dbReference type="EMBL" id="SVD78241.1"/>
    </source>
</evidence>
<proteinExistence type="predicted"/>
<keyword evidence="6 7" id="KW-0472">Membrane</keyword>
<feature type="transmembrane region" description="Helical" evidence="7">
    <location>
        <begin position="168"/>
        <end position="189"/>
    </location>
</feature>
<feature type="transmembrane region" description="Helical" evidence="7">
    <location>
        <begin position="63"/>
        <end position="88"/>
    </location>
</feature>
<dbReference type="InterPro" id="IPR035906">
    <property type="entry name" value="MetI-like_sf"/>
</dbReference>
<feature type="non-terminal residue" evidence="9">
    <location>
        <position position="1"/>
    </location>
</feature>
<dbReference type="EMBL" id="UINC01172919">
    <property type="protein sequence ID" value="SVD78241.1"/>
    <property type="molecule type" value="Genomic_DNA"/>
</dbReference>
<dbReference type="PANTHER" id="PTHR30183:SF9">
    <property type="entry name" value="THIAMINE TRANSPORT SYSTEM PERMEASE PROTEIN THIP"/>
    <property type="match status" value="1"/>
</dbReference>
<dbReference type="InterPro" id="IPR000515">
    <property type="entry name" value="MetI-like"/>
</dbReference>
<feature type="transmembrane region" description="Helical" evidence="7">
    <location>
        <begin position="215"/>
        <end position="235"/>
    </location>
</feature>
<dbReference type="CDD" id="cd06261">
    <property type="entry name" value="TM_PBP2"/>
    <property type="match status" value="1"/>
</dbReference>
<feature type="transmembrane region" description="Helical" evidence="7">
    <location>
        <begin position="26"/>
        <end position="51"/>
    </location>
</feature>
<comment type="subcellular location">
    <subcellularLocation>
        <location evidence="1">Cell membrane</location>
        <topology evidence="1">Multi-pass membrane protein</topology>
    </subcellularLocation>
</comment>
<evidence type="ECO:0000259" key="8">
    <source>
        <dbReference type="PROSITE" id="PS50928"/>
    </source>
</evidence>
<name>A0A382Y621_9ZZZZ</name>
<keyword evidence="3" id="KW-1003">Cell membrane</keyword>
<evidence type="ECO:0000256" key="3">
    <source>
        <dbReference type="ARBA" id="ARBA00022475"/>
    </source>
</evidence>
<sequence>IGIFSKINYETNEVINFLKNSYTQRIIFFSFYQAFLSAFISCILAIPFALALNRHKNLRFIKFIVSLCGFSFVIPSILIVFSVIKIFGYNGFLNTYFNFYNLISIESIYGLKAILIAHILLNTPFATRLFFQNLNNIPKKYYEISNSLNISFLGNILKLELPVIKQSLFAVFSIIFTLCFLSFAIVMALGGSPRNSTLEVAIYQYALFDLNFNKAILLSFIQMIICVLFITVGFFKFKGSNFFEVGIIDYKHPHKDNNLVRLFDFF</sequence>
<evidence type="ECO:0000256" key="5">
    <source>
        <dbReference type="ARBA" id="ARBA00022989"/>
    </source>
</evidence>
<evidence type="ECO:0000256" key="7">
    <source>
        <dbReference type="SAM" id="Phobius"/>
    </source>
</evidence>
<organism evidence="9">
    <name type="scientific">marine metagenome</name>
    <dbReference type="NCBI Taxonomy" id="408172"/>
    <lineage>
        <taxon>unclassified sequences</taxon>
        <taxon>metagenomes</taxon>
        <taxon>ecological metagenomes</taxon>
    </lineage>
</organism>
<keyword evidence="2" id="KW-0813">Transport</keyword>
<dbReference type="PROSITE" id="PS50928">
    <property type="entry name" value="ABC_TM1"/>
    <property type="match status" value="1"/>
</dbReference>